<dbReference type="PROSITE" id="PS50850">
    <property type="entry name" value="MFS"/>
    <property type="match status" value="1"/>
</dbReference>
<feature type="transmembrane region" description="Helical" evidence="6">
    <location>
        <begin position="408"/>
        <end position="426"/>
    </location>
</feature>
<feature type="transmembrane region" description="Helical" evidence="6">
    <location>
        <begin position="268"/>
        <end position="295"/>
    </location>
</feature>
<feature type="transmembrane region" description="Helical" evidence="6">
    <location>
        <begin position="124"/>
        <end position="146"/>
    </location>
</feature>
<comment type="subcellular location">
    <subcellularLocation>
        <location evidence="1">Membrane</location>
        <topology evidence="1">Multi-pass membrane protein</topology>
    </subcellularLocation>
</comment>
<dbReference type="Gene3D" id="1.20.1250.20">
    <property type="entry name" value="MFS general substrate transporter like domains"/>
    <property type="match status" value="1"/>
</dbReference>
<gene>
    <name evidence="8" type="ORF">B0H16DRAFT_275759</name>
</gene>
<evidence type="ECO:0000256" key="3">
    <source>
        <dbReference type="ARBA" id="ARBA00022692"/>
    </source>
</evidence>
<evidence type="ECO:0000256" key="6">
    <source>
        <dbReference type="SAM" id="Phobius"/>
    </source>
</evidence>
<evidence type="ECO:0000256" key="4">
    <source>
        <dbReference type="ARBA" id="ARBA00022989"/>
    </source>
</evidence>
<feature type="transmembrane region" description="Helical" evidence="6">
    <location>
        <begin position="373"/>
        <end position="396"/>
    </location>
</feature>
<evidence type="ECO:0000313" key="8">
    <source>
        <dbReference type="EMBL" id="KAJ7725935.1"/>
    </source>
</evidence>
<protein>
    <submittedName>
        <fullName evidence="8">Major facilitator superfamily multidrug-resistance, DHA1 sub-family</fullName>
    </submittedName>
</protein>
<dbReference type="PANTHER" id="PTHR23504:SF15">
    <property type="entry name" value="MAJOR FACILITATOR SUPERFAMILY (MFS) PROFILE DOMAIN-CONTAINING PROTEIN"/>
    <property type="match status" value="1"/>
</dbReference>
<dbReference type="InterPro" id="IPR036259">
    <property type="entry name" value="MFS_trans_sf"/>
</dbReference>
<dbReference type="InterPro" id="IPR001958">
    <property type="entry name" value="Tet-R_TetA/multi-R_MdtG-like"/>
</dbReference>
<keyword evidence="5 6" id="KW-0472">Membrane</keyword>
<dbReference type="EMBL" id="JARKIB010000190">
    <property type="protein sequence ID" value="KAJ7725935.1"/>
    <property type="molecule type" value="Genomic_DNA"/>
</dbReference>
<evidence type="ECO:0000259" key="7">
    <source>
        <dbReference type="PROSITE" id="PS50850"/>
    </source>
</evidence>
<keyword evidence="9" id="KW-1185">Reference proteome</keyword>
<dbReference type="GO" id="GO:0022857">
    <property type="term" value="F:transmembrane transporter activity"/>
    <property type="evidence" value="ECO:0007669"/>
    <property type="project" value="InterPro"/>
</dbReference>
<accession>A0AAD7HQD6</accession>
<feature type="transmembrane region" description="Helical" evidence="6">
    <location>
        <begin position="158"/>
        <end position="181"/>
    </location>
</feature>
<keyword evidence="4 6" id="KW-1133">Transmembrane helix</keyword>
<feature type="transmembrane region" description="Helical" evidence="6">
    <location>
        <begin position="307"/>
        <end position="325"/>
    </location>
</feature>
<evidence type="ECO:0000256" key="5">
    <source>
        <dbReference type="ARBA" id="ARBA00023136"/>
    </source>
</evidence>
<reference evidence="8" key="1">
    <citation type="submission" date="2023-03" db="EMBL/GenBank/DDBJ databases">
        <title>Massive genome expansion in bonnet fungi (Mycena s.s.) driven by repeated elements and novel gene families across ecological guilds.</title>
        <authorList>
            <consortium name="Lawrence Berkeley National Laboratory"/>
            <person name="Harder C.B."/>
            <person name="Miyauchi S."/>
            <person name="Viragh M."/>
            <person name="Kuo A."/>
            <person name="Thoen E."/>
            <person name="Andreopoulos B."/>
            <person name="Lu D."/>
            <person name="Skrede I."/>
            <person name="Drula E."/>
            <person name="Henrissat B."/>
            <person name="Morin E."/>
            <person name="Kohler A."/>
            <person name="Barry K."/>
            <person name="LaButti K."/>
            <person name="Morin E."/>
            <person name="Salamov A."/>
            <person name="Lipzen A."/>
            <person name="Mereny Z."/>
            <person name="Hegedus B."/>
            <person name="Baldrian P."/>
            <person name="Stursova M."/>
            <person name="Weitz H."/>
            <person name="Taylor A."/>
            <person name="Grigoriev I.V."/>
            <person name="Nagy L.G."/>
            <person name="Martin F."/>
            <person name="Kauserud H."/>
        </authorList>
    </citation>
    <scope>NUCLEOTIDE SEQUENCE</scope>
    <source>
        <strain evidence="8">CBHHK182m</strain>
    </source>
</reference>
<feature type="transmembrane region" description="Helical" evidence="6">
    <location>
        <begin position="67"/>
        <end position="89"/>
    </location>
</feature>
<feature type="domain" description="Major facilitator superfamily (MFS) profile" evidence="7">
    <location>
        <begin position="26"/>
        <end position="471"/>
    </location>
</feature>
<evidence type="ECO:0000313" key="9">
    <source>
        <dbReference type="Proteomes" id="UP001215598"/>
    </source>
</evidence>
<feature type="transmembrane region" description="Helical" evidence="6">
    <location>
        <begin position="101"/>
        <end position="118"/>
    </location>
</feature>
<keyword evidence="2" id="KW-0813">Transport</keyword>
<sequence length="491" mass="53671">MEYSEDAVSLLAQDPGITTKRQPQFALGQFAILCCLRMLDPITFHQIIPYINQLVMDLGIVDSPAQVGFYSGMIESIFAVTGLFAVLFWGILADDIGRRPVILIGCAGLAVGTMLFGFATTYPTILICRALVGFFAGNGSVLPTAVGDITDASNKDTYFPIFACFWPLGMIIGPIIGGQLSKPAARFLVLKDSLFFRQFPYALPSIVVAGLIFVIWGLAFFFLSETANSYHLRSEKRTISVTLVARRLLDKPGAIVVLLSGQNPMLQALCYSGVITGFLSVAFDVVFTLFCYTPLESGGLSFPPEKIAFCFAVAGAVSTLQAFIMPHFLRRYGPERIYWMCTCSWPLAFIAIPFLNLIALGAVIGPSPVWMEIFLWICIAVILTIVRIGGAAFLYNTRILSDYLPSENLATGIGLLQVCVQFSRIFGPMVASGLFVASKEYDLVGGHLWALLLAICGVGAAFTGRQVDLRASRKDRSYGRSRDFLMTRRDS</sequence>
<keyword evidence="3 6" id="KW-0812">Transmembrane</keyword>
<feature type="transmembrane region" description="Helical" evidence="6">
    <location>
        <begin position="201"/>
        <end position="223"/>
    </location>
</feature>
<dbReference type="Pfam" id="PF07690">
    <property type="entry name" value="MFS_1"/>
    <property type="match status" value="1"/>
</dbReference>
<dbReference type="Proteomes" id="UP001215598">
    <property type="component" value="Unassembled WGS sequence"/>
</dbReference>
<dbReference type="InterPro" id="IPR011701">
    <property type="entry name" value="MFS"/>
</dbReference>
<proteinExistence type="predicted"/>
<dbReference type="AlphaFoldDB" id="A0AAD7HQD6"/>
<feature type="transmembrane region" description="Helical" evidence="6">
    <location>
        <begin position="446"/>
        <end position="464"/>
    </location>
</feature>
<dbReference type="GO" id="GO:0016020">
    <property type="term" value="C:membrane"/>
    <property type="evidence" value="ECO:0007669"/>
    <property type="project" value="UniProtKB-SubCell"/>
</dbReference>
<organism evidence="8 9">
    <name type="scientific">Mycena metata</name>
    <dbReference type="NCBI Taxonomy" id="1033252"/>
    <lineage>
        <taxon>Eukaryota</taxon>
        <taxon>Fungi</taxon>
        <taxon>Dikarya</taxon>
        <taxon>Basidiomycota</taxon>
        <taxon>Agaricomycotina</taxon>
        <taxon>Agaricomycetes</taxon>
        <taxon>Agaricomycetidae</taxon>
        <taxon>Agaricales</taxon>
        <taxon>Marasmiineae</taxon>
        <taxon>Mycenaceae</taxon>
        <taxon>Mycena</taxon>
    </lineage>
</organism>
<dbReference type="SUPFAM" id="SSF103473">
    <property type="entry name" value="MFS general substrate transporter"/>
    <property type="match status" value="1"/>
</dbReference>
<evidence type="ECO:0000256" key="1">
    <source>
        <dbReference type="ARBA" id="ARBA00004141"/>
    </source>
</evidence>
<dbReference type="PRINTS" id="PR01035">
    <property type="entry name" value="TCRTETA"/>
</dbReference>
<name>A0AAD7HQD6_9AGAR</name>
<dbReference type="InterPro" id="IPR020846">
    <property type="entry name" value="MFS_dom"/>
</dbReference>
<comment type="caution">
    <text evidence="8">The sequence shown here is derived from an EMBL/GenBank/DDBJ whole genome shotgun (WGS) entry which is preliminary data.</text>
</comment>
<dbReference type="PANTHER" id="PTHR23504">
    <property type="entry name" value="MAJOR FACILITATOR SUPERFAMILY DOMAIN-CONTAINING PROTEIN 10"/>
    <property type="match status" value="1"/>
</dbReference>
<evidence type="ECO:0000256" key="2">
    <source>
        <dbReference type="ARBA" id="ARBA00022448"/>
    </source>
</evidence>
<feature type="transmembrane region" description="Helical" evidence="6">
    <location>
        <begin position="337"/>
        <end position="361"/>
    </location>
</feature>